<evidence type="ECO:0000259" key="1">
    <source>
        <dbReference type="Pfam" id="PF04961"/>
    </source>
</evidence>
<name>A0A3A4FCN6_9MICC</name>
<dbReference type="InterPro" id="IPR036178">
    <property type="entry name" value="Formintransfe-cycloase-like_sf"/>
</dbReference>
<evidence type="ECO:0000313" key="3">
    <source>
        <dbReference type="Proteomes" id="UP000266615"/>
    </source>
</evidence>
<gene>
    <name evidence="2" type="ORF">D3250_01380</name>
</gene>
<feature type="domain" description="Cyclodeaminase/cyclohydrolase" evidence="1">
    <location>
        <begin position="14"/>
        <end position="170"/>
    </location>
</feature>
<comment type="caution">
    <text evidence="2">The sequence shown here is derived from an EMBL/GenBank/DDBJ whole genome shotgun (WGS) entry which is preliminary data.</text>
</comment>
<organism evidence="2 3">
    <name type="scientific">Nesterenkonia natronophila</name>
    <dbReference type="NCBI Taxonomy" id="2174932"/>
    <lineage>
        <taxon>Bacteria</taxon>
        <taxon>Bacillati</taxon>
        <taxon>Actinomycetota</taxon>
        <taxon>Actinomycetes</taxon>
        <taxon>Micrococcales</taxon>
        <taxon>Micrococcaceae</taxon>
        <taxon>Nesterenkonia</taxon>
    </lineage>
</organism>
<sequence>MGTSEQITTQESTVADWTRALGEPIGAPGGGAGAGVMLSLAASLTSMVAGYTEPDAGEEDQLNSVLIRAQNLRQTALQLADDDAAASHAFGAAFKLERGRARDEAIRKASVEAAESSAVLGEHAIGAIDDLTWLTENGNSALVADVVVAFGALRAAVAGARTNVSFDLGTLRAGGLNLEEVREQHPELWTTVHRFDDAMARIDAATNSIDGRAAPTDNR</sequence>
<dbReference type="RefSeq" id="WP_119901570.1">
    <property type="nucleotide sequence ID" value="NZ_QYZP01000001.1"/>
</dbReference>
<dbReference type="EMBL" id="QYZP01000001">
    <property type="protein sequence ID" value="RJN32524.1"/>
    <property type="molecule type" value="Genomic_DNA"/>
</dbReference>
<keyword evidence="3" id="KW-1185">Reference proteome</keyword>
<proteinExistence type="predicted"/>
<dbReference type="AlphaFoldDB" id="A0A3A4FCN6"/>
<dbReference type="GO" id="GO:0016740">
    <property type="term" value="F:transferase activity"/>
    <property type="evidence" value="ECO:0007669"/>
    <property type="project" value="UniProtKB-KW"/>
</dbReference>
<reference evidence="2 3" key="1">
    <citation type="submission" date="2018-09" db="EMBL/GenBank/DDBJ databases">
        <title>Nesterenkonia natronophila sp. nov., an alkaliphilic actinobacteriume isolated from a soda lake, and emended description of the genus Nesterenkonia.</title>
        <authorList>
            <person name="Menes R.J."/>
            <person name="Iriarte A."/>
        </authorList>
    </citation>
    <scope>NUCLEOTIDE SEQUENCE [LARGE SCALE GENOMIC DNA]</scope>
    <source>
        <strain evidence="2 3">M8</strain>
    </source>
</reference>
<dbReference type="InterPro" id="IPR007044">
    <property type="entry name" value="Cyclodeamin/CycHdrlase"/>
</dbReference>
<dbReference type="Proteomes" id="UP000266615">
    <property type="component" value="Unassembled WGS sequence"/>
</dbReference>
<accession>A0A3A4FCN6</accession>
<dbReference type="Pfam" id="PF04961">
    <property type="entry name" value="FTCD_C"/>
    <property type="match status" value="1"/>
</dbReference>
<dbReference type="SUPFAM" id="SSF101262">
    <property type="entry name" value="Methenyltetrahydrofolate cyclohydrolase-like"/>
    <property type="match status" value="1"/>
</dbReference>
<keyword evidence="2" id="KW-0808">Transferase</keyword>
<protein>
    <submittedName>
        <fullName evidence="2">Formiminotransferase-cyclodeaminase</fullName>
    </submittedName>
</protein>
<evidence type="ECO:0000313" key="2">
    <source>
        <dbReference type="EMBL" id="RJN32524.1"/>
    </source>
</evidence>
<dbReference type="Gene3D" id="1.20.120.680">
    <property type="entry name" value="Formiminotetrahydrofolate cyclodeaminase monomer, up-and-down helical bundle"/>
    <property type="match status" value="1"/>
</dbReference>
<dbReference type="OrthoDB" id="4931985at2"/>